<evidence type="ECO:0000256" key="1">
    <source>
        <dbReference type="ARBA" id="ARBA00008876"/>
    </source>
</evidence>
<evidence type="ECO:0000313" key="4">
    <source>
        <dbReference type="EMBL" id="CAJ73868.1"/>
    </source>
</evidence>
<dbReference type="AlphaFoldDB" id="Q1Q1J3"/>
<dbReference type="EMBL" id="CT573071">
    <property type="protein sequence ID" value="CAJ73868.1"/>
    <property type="molecule type" value="Genomic_DNA"/>
</dbReference>
<dbReference type="PANTHER" id="PTHR43351">
    <property type="entry name" value="L(+)-TARTRATE DEHYDRATASE SUBUNIT BETA"/>
    <property type="match status" value="1"/>
</dbReference>
<reference evidence="4" key="2">
    <citation type="submission" date="2006-01" db="EMBL/GenBank/DDBJ databases">
        <authorList>
            <person name="Genoscope"/>
        </authorList>
    </citation>
    <scope>NUCLEOTIDE SEQUENCE</scope>
</reference>
<evidence type="ECO:0000259" key="3">
    <source>
        <dbReference type="Pfam" id="PF05683"/>
    </source>
</evidence>
<organism evidence="4">
    <name type="scientific">Kuenenia stuttgartiensis</name>
    <dbReference type="NCBI Taxonomy" id="174633"/>
    <lineage>
        <taxon>Bacteria</taxon>
        <taxon>Pseudomonadati</taxon>
        <taxon>Planctomycetota</taxon>
        <taxon>Candidatus Brocadiia</taxon>
        <taxon>Candidatus Brocadiales</taxon>
        <taxon>Candidatus Brocadiaceae</taxon>
        <taxon>Candidatus Kuenenia</taxon>
    </lineage>
</organism>
<sequence length="190" mass="20635">MMTNIIPINTPLSDAIIEQLKAGDKVMISGILYTARDAAHKRLANLIDQGKELPFDIKNQIIYYTGPSPAPPGMPIGSCGPTTSYRMDKYTPLLLSLGLKATIGKGNRSEEVLEAMKKYKAVYLVATGGAAALLAQSVKRMEVVAYEDLGAEAIRKLEVENFPAIVANDIYGNDLYKEGVLAYSQIDISH</sequence>
<keyword evidence="2" id="KW-0456">Lyase</keyword>
<dbReference type="Gene3D" id="3.20.130.10">
    <property type="entry name" value="Fe-S hydro-lyase, tartrate dehydratase beta-type, catalytic domain"/>
    <property type="match status" value="1"/>
</dbReference>
<dbReference type="NCBIfam" id="TIGR00723">
    <property type="entry name" value="ttdB_fumA_fumB"/>
    <property type="match status" value="1"/>
</dbReference>
<dbReference type="InterPro" id="IPR036660">
    <property type="entry name" value="Fe-S_hydroAse_TtdB_cat_sf"/>
</dbReference>
<dbReference type="Pfam" id="PF05683">
    <property type="entry name" value="Fumerase_C"/>
    <property type="match status" value="1"/>
</dbReference>
<name>Q1Q1J3_KUEST</name>
<proteinExistence type="inferred from homology"/>
<gene>
    <name evidence="4" type="ORF">kuste3111</name>
</gene>
<comment type="similarity">
    <text evidence="1">Belongs to the class-I fumarase family.</text>
</comment>
<reference evidence="4" key="1">
    <citation type="journal article" date="2006" name="Nature">
        <title>Deciphering the evolution and metabolism of an anammox bacterium from a community genome.</title>
        <authorList>
            <person name="Strous M."/>
            <person name="Pelletier E."/>
            <person name="Mangenot S."/>
            <person name="Rattei T."/>
            <person name="Lehner A."/>
            <person name="Taylor M.W."/>
            <person name="Horn M."/>
            <person name="Daims H."/>
            <person name="Bartol-Mavel D."/>
            <person name="Wincker P."/>
            <person name="Barbe V."/>
            <person name="Fonknechten N."/>
            <person name="Vallenet D."/>
            <person name="Segurens B."/>
            <person name="Schenowitz-Truong C."/>
            <person name="Medigue C."/>
            <person name="Collingro A."/>
            <person name="Snel B."/>
            <person name="Dutilh B.E."/>
            <person name="OpDenCamp H.J.M."/>
            <person name="vanDerDrift C."/>
            <person name="Cirpus I."/>
            <person name="vanDePas-Schoonen K.T."/>
            <person name="Harhangi H.R."/>
            <person name="vanNiftrik L."/>
            <person name="Schmid M."/>
            <person name="Keltjens J."/>
            <person name="vanDeVossenberg J."/>
            <person name="Kartal B."/>
            <person name="Meier H."/>
            <person name="Frishman D."/>
            <person name="Huynen M.A."/>
            <person name="Mewes H."/>
            <person name="Weissenbach J."/>
            <person name="Jetten M.S.M."/>
            <person name="Wagner M."/>
            <person name="LePaslier D."/>
        </authorList>
    </citation>
    <scope>NUCLEOTIDE SEQUENCE</scope>
</reference>
<accession>Q1Q1J3</accession>
<dbReference type="SUPFAM" id="SSF117457">
    <property type="entry name" value="FumA C-terminal domain-like"/>
    <property type="match status" value="1"/>
</dbReference>
<dbReference type="NCBIfam" id="NF005310">
    <property type="entry name" value="PRK06842.1"/>
    <property type="match status" value="1"/>
</dbReference>
<evidence type="ECO:0000256" key="2">
    <source>
        <dbReference type="ARBA" id="ARBA00023239"/>
    </source>
</evidence>
<feature type="domain" description="Fe-S hydro-lyase tartrate dehydratase beta-type catalytic" evidence="3">
    <location>
        <begin position="6"/>
        <end position="178"/>
    </location>
</feature>
<dbReference type="PANTHER" id="PTHR43351:SF2">
    <property type="entry name" value="L(+)-TARTRATE DEHYDRATASE SUBUNIT BETA-RELATED"/>
    <property type="match status" value="1"/>
</dbReference>
<dbReference type="GO" id="GO:0016836">
    <property type="term" value="F:hydro-lyase activity"/>
    <property type="evidence" value="ECO:0007669"/>
    <property type="project" value="InterPro"/>
</dbReference>
<dbReference type="InterPro" id="IPR004647">
    <property type="entry name" value="Fe-S_hydro-lyase_TtdB-typ_cat"/>
</dbReference>
<protein>
    <recommendedName>
        <fullName evidence="3">Fe-S hydro-lyase tartrate dehydratase beta-type catalytic domain-containing protein</fullName>
    </recommendedName>
</protein>